<dbReference type="Proteomes" id="UP000659654">
    <property type="component" value="Unassembled WGS sequence"/>
</dbReference>
<dbReference type="OrthoDB" id="10328858at2759"/>
<sequence>MLDLPEWAVRVFGMRFFTRCLSCRRDLQSKSQTSTSSKIQSSSSTSLNTAVDDTFIRIELFTELNGKLCIRIHNEHPVNWLSGRLGGRSKRIQFHPHLFILPPKRSSSFHVTISTKPYQVEEKRVRPGTLARFISKANYSSKVILVYFWLGSEPPNRNAETCWRQPFLVPPDFREHIVFKLPFIE</sequence>
<dbReference type="AlphaFoldDB" id="A0A1I7RMN8"/>
<proteinExistence type="predicted"/>
<dbReference type="Proteomes" id="UP000095284">
    <property type="component" value="Unplaced"/>
</dbReference>
<keyword evidence="3" id="KW-1185">Reference proteome</keyword>
<organism evidence="2 4">
    <name type="scientific">Bursaphelenchus xylophilus</name>
    <name type="common">Pinewood nematode worm</name>
    <name type="synonym">Aphelenchoides xylophilus</name>
    <dbReference type="NCBI Taxonomy" id="6326"/>
    <lineage>
        <taxon>Eukaryota</taxon>
        <taxon>Metazoa</taxon>
        <taxon>Ecdysozoa</taxon>
        <taxon>Nematoda</taxon>
        <taxon>Chromadorea</taxon>
        <taxon>Rhabditida</taxon>
        <taxon>Tylenchina</taxon>
        <taxon>Tylenchomorpha</taxon>
        <taxon>Aphelenchoidea</taxon>
        <taxon>Aphelenchoididae</taxon>
        <taxon>Bursaphelenchus</taxon>
    </lineage>
</organism>
<reference evidence="1" key="2">
    <citation type="submission" date="2020-09" db="EMBL/GenBank/DDBJ databases">
        <authorList>
            <person name="Kikuchi T."/>
        </authorList>
    </citation>
    <scope>NUCLEOTIDE SEQUENCE</scope>
    <source>
        <strain evidence="1">Ka4C1</strain>
    </source>
</reference>
<dbReference type="EMBL" id="CAJFCV020000005">
    <property type="protein sequence ID" value="CAG9125632.1"/>
    <property type="molecule type" value="Genomic_DNA"/>
</dbReference>
<gene>
    <name evidence="1" type="ORF">BXYJ_LOCUS12828</name>
</gene>
<evidence type="ECO:0000313" key="1">
    <source>
        <dbReference type="EMBL" id="CAD5232737.1"/>
    </source>
</evidence>
<dbReference type="EMBL" id="CAJFDI010000005">
    <property type="protein sequence ID" value="CAD5232737.1"/>
    <property type="molecule type" value="Genomic_DNA"/>
</dbReference>
<reference evidence="4" key="1">
    <citation type="submission" date="2016-11" db="UniProtKB">
        <authorList>
            <consortium name="WormBaseParasite"/>
        </authorList>
    </citation>
    <scope>IDENTIFICATION</scope>
</reference>
<name>A0A1I7RMN8_BURXY</name>
<evidence type="ECO:0000313" key="4">
    <source>
        <dbReference type="WBParaSite" id="BXY_0197300.1"/>
    </source>
</evidence>
<accession>A0A1I7RMN8</accession>
<evidence type="ECO:0000313" key="3">
    <source>
        <dbReference type="Proteomes" id="UP000659654"/>
    </source>
</evidence>
<dbReference type="Proteomes" id="UP000582659">
    <property type="component" value="Unassembled WGS sequence"/>
</dbReference>
<dbReference type="WBParaSite" id="BXY_0197300.1">
    <property type="protein sequence ID" value="BXY_0197300.1"/>
    <property type="gene ID" value="BXY_0197300"/>
</dbReference>
<evidence type="ECO:0000313" key="2">
    <source>
        <dbReference type="Proteomes" id="UP000095284"/>
    </source>
</evidence>
<protein>
    <submittedName>
        <fullName evidence="1">(pine wood nematode) hypothetical protein</fullName>
    </submittedName>
</protein>